<reference evidence="1" key="1">
    <citation type="submission" date="2025-08" db="UniProtKB">
        <authorList>
            <consortium name="Ensembl"/>
        </authorList>
    </citation>
    <scope>IDENTIFICATION</scope>
</reference>
<dbReference type="Proteomes" id="UP000264820">
    <property type="component" value="Unplaced"/>
</dbReference>
<reference evidence="1" key="2">
    <citation type="submission" date="2025-09" db="UniProtKB">
        <authorList>
            <consortium name="Ensembl"/>
        </authorList>
    </citation>
    <scope>IDENTIFICATION</scope>
</reference>
<proteinExistence type="predicted"/>
<accession>A0A3Q3D1T4</accession>
<protein>
    <submittedName>
        <fullName evidence="1">Uncharacterized protein</fullName>
    </submittedName>
</protein>
<organism evidence="1 2">
    <name type="scientific">Hippocampus comes</name>
    <name type="common">Tiger tail seahorse</name>
    <dbReference type="NCBI Taxonomy" id="109280"/>
    <lineage>
        <taxon>Eukaryota</taxon>
        <taxon>Metazoa</taxon>
        <taxon>Chordata</taxon>
        <taxon>Craniata</taxon>
        <taxon>Vertebrata</taxon>
        <taxon>Euteleostomi</taxon>
        <taxon>Actinopterygii</taxon>
        <taxon>Neopterygii</taxon>
        <taxon>Teleostei</taxon>
        <taxon>Neoteleostei</taxon>
        <taxon>Acanthomorphata</taxon>
        <taxon>Syngnathiaria</taxon>
        <taxon>Syngnathiformes</taxon>
        <taxon>Syngnathoidei</taxon>
        <taxon>Syngnathidae</taxon>
        <taxon>Hippocampus</taxon>
    </lineage>
</organism>
<keyword evidence="2" id="KW-1185">Reference proteome</keyword>
<dbReference type="AlphaFoldDB" id="A0A3Q3D1T4"/>
<dbReference type="Ensembl" id="ENSHCOT00000013958.1">
    <property type="protein sequence ID" value="ENSHCOP00000000324.1"/>
    <property type="gene ID" value="ENSHCOG00000001118.1"/>
</dbReference>
<sequence>MVTLWLVRTDVRKANTVPFPPKIVSDYSITTYNVTIVYYWQISESHLKQVYSVVLSFVEHYSISGTSDCFGNVSCELLKTRPQNQFEAKILILTNLVLCSLSIFLNRQLQPLHYRQFVVIHVRAWFISLVNSRDSLLYSNTQMILANCFNHSFVQ</sequence>
<name>A0A3Q3D1T4_HIPCM</name>
<evidence type="ECO:0000313" key="2">
    <source>
        <dbReference type="Proteomes" id="UP000264820"/>
    </source>
</evidence>
<evidence type="ECO:0000313" key="1">
    <source>
        <dbReference type="Ensembl" id="ENSHCOP00000000324.1"/>
    </source>
</evidence>